<proteinExistence type="inferred from homology"/>
<sequence length="562" mass="61501">MKNNGPVTQHEIDYPESVVFVTRTDPKGIITDANDSFVHISGFDRSELIGKSHNVVRHPDMPQWAFADLWATVKSGRVWRGFVKNRAKNGDHYWVLATISPIIQNGHVEGYLSYRKKPARQEVLNAEALYRQYPTTQAPSQPLSLKRWFFGLSIQYKMQVMVQPLLFALLSGSTFITYQQIRSNILDDAVAKGLMMDLSKEFSRLNVITLTLVAAQIILQVLFFFIFSWVSRRYVARPLLAVAQHLEEIVAGDFSRPVDVSGQDEVGTLLNKVQSTKVLMGAIIDQIIFTSVNINTRTMETEEASRSAARTSLEQSEFSQAASASVEEISTSIDSTADNADMVGQTSARSLLEAKEGMNTVQEVVDNMIIISKEVLQASDAVRNLGERAGQITEIVGSIKEIADQTNLLALNAAIEAARAGEQGRGFAVVADEVRKLAGQSAQSAATIGKVSSGIHEGTLEAIRMINLVVDRVRHGEVQAGKAGDAIDKIAQESEKMVAGISDIVAAVQEQSIASHEVAKRIEQIAQGAEKNAESVEQVNDATKALVSMAGELNQLTSRFKL</sequence>
<evidence type="ECO:0000313" key="10">
    <source>
        <dbReference type="EMBL" id="QWY77622.1"/>
    </source>
</evidence>
<dbReference type="InterPro" id="IPR035965">
    <property type="entry name" value="PAS-like_dom_sf"/>
</dbReference>
<evidence type="ECO:0000313" key="11">
    <source>
        <dbReference type="Proteomes" id="UP000075653"/>
    </source>
</evidence>
<dbReference type="PANTHER" id="PTHR32089">
    <property type="entry name" value="METHYL-ACCEPTING CHEMOTAXIS PROTEIN MCPB"/>
    <property type="match status" value="1"/>
</dbReference>
<keyword evidence="5" id="KW-0472">Membrane</keyword>
<dbReference type="CDD" id="cd11386">
    <property type="entry name" value="MCP_signal"/>
    <property type="match status" value="1"/>
</dbReference>
<dbReference type="InterPro" id="IPR000014">
    <property type="entry name" value="PAS"/>
</dbReference>
<dbReference type="PATRIC" id="fig|1789004.3.peg.1382"/>
<dbReference type="SMART" id="SM00304">
    <property type="entry name" value="HAMP"/>
    <property type="match status" value="1"/>
</dbReference>
<dbReference type="NCBIfam" id="TIGR00229">
    <property type="entry name" value="sensory_box"/>
    <property type="match status" value="1"/>
</dbReference>
<dbReference type="Proteomes" id="UP000683551">
    <property type="component" value="Chromosome"/>
</dbReference>
<protein>
    <submittedName>
        <fullName evidence="9">Aerotaxis receptor</fullName>
    </submittedName>
    <submittedName>
        <fullName evidence="10">PAS domain-containing protein</fullName>
    </submittedName>
</protein>
<feature type="transmembrane region" description="Helical" evidence="5">
    <location>
        <begin position="205"/>
        <end position="230"/>
    </location>
</feature>
<keyword evidence="5" id="KW-0812">Transmembrane</keyword>
<keyword evidence="11" id="KW-1185">Reference proteome</keyword>
<dbReference type="PROSITE" id="PS50885">
    <property type="entry name" value="HAMP"/>
    <property type="match status" value="1"/>
</dbReference>
<dbReference type="GeneID" id="301708347"/>
<feature type="domain" description="Methyl-accepting transducer" evidence="6">
    <location>
        <begin position="290"/>
        <end position="526"/>
    </location>
</feature>
<dbReference type="SMART" id="SM00283">
    <property type="entry name" value="MA"/>
    <property type="match status" value="1"/>
</dbReference>
<evidence type="ECO:0000256" key="1">
    <source>
        <dbReference type="ARBA" id="ARBA00004370"/>
    </source>
</evidence>
<dbReference type="InterPro" id="IPR004090">
    <property type="entry name" value="Chemotax_Me-accpt_rcpt"/>
</dbReference>
<feature type="domain" description="PAS" evidence="7">
    <location>
        <begin position="21"/>
        <end position="60"/>
    </location>
</feature>
<evidence type="ECO:0000259" key="7">
    <source>
        <dbReference type="PROSITE" id="PS50112"/>
    </source>
</evidence>
<reference evidence="9 11" key="1">
    <citation type="submission" date="2016-01" db="EMBL/GenBank/DDBJ databases">
        <title>Genome sequence of the acidophilic iron oxidising Ferrovum strain Z-31.</title>
        <authorList>
            <person name="Poehlein A."/>
            <person name="Ullrich S.R."/>
            <person name="Schloemann M."/>
            <person name="Muehling M."/>
            <person name="Daniel R."/>
        </authorList>
    </citation>
    <scope>NUCLEOTIDE SEQUENCE [LARGE SCALE GENOMIC DNA]</scope>
    <source>
        <strain evidence="9 11">Z-31</strain>
    </source>
</reference>
<dbReference type="SUPFAM" id="SSF55785">
    <property type="entry name" value="PYP-like sensor domain (PAS domain)"/>
    <property type="match status" value="1"/>
</dbReference>
<gene>
    <name evidence="9" type="primary">aer_5</name>
    <name evidence="9" type="ORF">FEMY_13640</name>
    <name evidence="10" type="ORF">JZL65_00595</name>
</gene>
<dbReference type="PRINTS" id="PR00260">
    <property type="entry name" value="CHEMTRNSDUCR"/>
</dbReference>
<keyword evidence="9" id="KW-0675">Receptor</keyword>
<dbReference type="GO" id="GO:0016020">
    <property type="term" value="C:membrane"/>
    <property type="evidence" value="ECO:0007669"/>
    <property type="project" value="UniProtKB-SubCell"/>
</dbReference>
<evidence type="ECO:0000313" key="9">
    <source>
        <dbReference type="EMBL" id="KXW58069.1"/>
    </source>
</evidence>
<dbReference type="GO" id="GO:0004888">
    <property type="term" value="F:transmembrane signaling receptor activity"/>
    <property type="evidence" value="ECO:0007669"/>
    <property type="project" value="InterPro"/>
</dbReference>
<dbReference type="PROSITE" id="PS50112">
    <property type="entry name" value="PAS"/>
    <property type="match status" value="1"/>
</dbReference>
<evidence type="ECO:0000256" key="3">
    <source>
        <dbReference type="ARBA" id="ARBA00029447"/>
    </source>
</evidence>
<dbReference type="GO" id="GO:0007165">
    <property type="term" value="P:signal transduction"/>
    <property type="evidence" value="ECO:0007669"/>
    <property type="project" value="UniProtKB-KW"/>
</dbReference>
<dbReference type="Gene3D" id="1.10.287.950">
    <property type="entry name" value="Methyl-accepting chemotaxis protein"/>
    <property type="match status" value="1"/>
</dbReference>
<keyword evidence="5" id="KW-1133">Transmembrane helix</keyword>
<dbReference type="CDD" id="cd06225">
    <property type="entry name" value="HAMP"/>
    <property type="match status" value="1"/>
</dbReference>
<dbReference type="SUPFAM" id="SSF58104">
    <property type="entry name" value="Methyl-accepting chemotaxis protein (MCP) signaling domain"/>
    <property type="match status" value="1"/>
</dbReference>
<dbReference type="Pfam" id="PF00672">
    <property type="entry name" value="HAMP"/>
    <property type="match status" value="1"/>
</dbReference>
<dbReference type="CDD" id="cd00130">
    <property type="entry name" value="PAS"/>
    <property type="match status" value="1"/>
</dbReference>
<dbReference type="Gene3D" id="1.10.8.500">
    <property type="entry name" value="HAMP domain in histidine kinase"/>
    <property type="match status" value="1"/>
</dbReference>
<dbReference type="GO" id="GO:0006935">
    <property type="term" value="P:chemotaxis"/>
    <property type="evidence" value="ECO:0007669"/>
    <property type="project" value="InterPro"/>
</dbReference>
<evidence type="ECO:0000256" key="5">
    <source>
        <dbReference type="SAM" id="Phobius"/>
    </source>
</evidence>
<accession>A0A859ACA4</accession>
<dbReference type="InterPro" id="IPR004089">
    <property type="entry name" value="MCPsignal_dom"/>
</dbReference>
<dbReference type="EMBL" id="CP071137">
    <property type="protein sequence ID" value="QWY77622.1"/>
    <property type="molecule type" value="Genomic_DNA"/>
</dbReference>
<dbReference type="Pfam" id="PF08447">
    <property type="entry name" value="PAS_3"/>
    <property type="match status" value="1"/>
</dbReference>
<dbReference type="Pfam" id="PF00015">
    <property type="entry name" value="MCPsignal"/>
    <property type="match status" value="1"/>
</dbReference>
<dbReference type="RefSeq" id="WP_062188072.1">
    <property type="nucleotide sequence ID" value="NZ_CP053675.1"/>
</dbReference>
<keyword evidence="2 4" id="KW-0807">Transducer</keyword>
<dbReference type="FunFam" id="1.10.287.950:FF:000001">
    <property type="entry name" value="Methyl-accepting chemotaxis sensory transducer"/>
    <property type="match status" value="1"/>
</dbReference>
<dbReference type="Gene3D" id="3.30.450.20">
    <property type="entry name" value="PAS domain"/>
    <property type="match status" value="1"/>
</dbReference>
<dbReference type="InterPro" id="IPR003660">
    <property type="entry name" value="HAMP_dom"/>
</dbReference>
<organism evidence="9 11">
    <name type="scientific">Ferrovum myxofaciens</name>
    <dbReference type="NCBI Taxonomy" id="416213"/>
    <lineage>
        <taxon>Bacteria</taxon>
        <taxon>Pseudomonadati</taxon>
        <taxon>Pseudomonadota</taxon>
        <taxon>Betaproteobacteria</taxon>
        <taxon>Ferrovales</taxon>
        <taxon>Ferrovaceae</taxon>
        <taxon>Ferrovum</taxon>
    </lineage>
</organism>
<dbReference type="PROSITE" id="PS50111">
    <property type="entry name" value="CHEMOTAXIS_TRANSDUC_2"/>
    <property type="match status" value="1"/>
</dbReference>
<comment type="subcellular location">
    <subcellularLocation>
        <location evidence="1">Membrane</location>
    </subcellularLocation>
</comment>
<evidence type="ECO:0000259" key="8">
    <source>
        <dbReference type="PROSITE" id="PS50885"/>
    </source>
</evidence>
<dbReference type="Proteomes" id="UP000075653">
    <property type="component" value="Unassembled WGS sequence"/>
</dbReference>
<reference evidence="10" key="2">
    <citation type="submission" date="2021-02" db="EMBL/GenBank/DDBJ databases">
        <title>Comparative genomics of Ferrovum myxofaciens strains, predominant extremophile bacteria forming large biofilm stalactites in acid mine ecosystems.</title>
        <authorList>
            <person name="Burkartova K."/>
            <person name="Ridl J."/>
            <person name="Pajer P."/>
            <person name="Falteisek L."/>
        </authorList>
    </citation>
    <scope>NUCLEOTIDE SEQUENCE</scope>
    <source>
        <strain evidence="10">MI1III</strain>
    </source>
</reference>
<evidence type="ECO:0000259" key="6">
    <source>
        <dbReference type="PROSITE" id="PS50111"/>
    </source>
</evidence>
<dbReference type="AlphaFoldDB" id="A0A859ACA4"/>
<name>A0A859ACA4_9PROT</name>
<evidence type="ECO:0000256" key="2">
    <source>
        <dbReference type="ARBA" id="ARBA00023224"/>
    </source>
</evidence>
<accession>A0A149VXY1</accession>
<dbReference type="InterPro" id="IPR013655">
    <property type="entry name" value="PAS_fold_3"/>
</dbReference>
<dbReference type="PANTHER" id="PTHR32089:SF112">
    <property type="entry name" value="LYSOZYME-LIKE PROTEIN-RELATED"/>
    <property type="match status" value="1"/>
</dbReference>
<dbReference type="EMBL" id="LRRD01000025">
    <property type="protein sequence ID" value="KXW58069.1"/>
    <property type="molecule type" value="Genomic_DNA"/>
</dbReference>
<feature type="domain" description="HAMP" evidence="8">
    <location>
        <begin position="233"/>
        <end position="285"/>
    </location>
</feature>
<comment type="similarity">
    <text evidence="3">Belongs to the methyl-accepting chemotaxis (MCP) protein family.</text>
</comment>
<evidence type="ECO:0000256" key="4">
    <source>
        <dbReference type="PROSITE-ProRule" id="PRU00284"/>
    </source>
</evidence>